<evidence type="ECO:0000256" key="1">
    <source>
        <dbReference type="ARBA" id="ARBA00022898"/>
    </source>
</evidence>
<dbReference type="PANTHER" id="PTHR10146">
    <property type="entry name" value="PROLINE SYNTHETASE CO-TRANSCRIBED BACTERIAL HOMOLOG PROTEIN"/>
    <property type="match status" value="1"/>
</dbReference>
<dbReference type="InterPro" id="IPR029066">
    <property type="entry name" value="PLP-binding_barrel"/>
</dbReference>
<comment type="function">
    <text evidence="2">Pyridoxal 5'-phosphate (PLP)-binding protein, which is involved in PLP homeostasis.</text>
</comment>
<dbReference type="PANTHER" id="PTHR10146:SF14">
    <property type="entry name" value="PYRIDOXAL PHOSPHATE HOMEOSTASIS PROTEIN"/>
    <property type="match status" value="1"/>
</dbReference>
<gene>
    <name evidence="5" type="ORF">RBH19_12140</name>
</gene>
<protein>
    <recommendedName>
        <fullName evidence="2">Pyridoxal phosphate homeostasis protein</fullName>
        <shortName evidence="2">PLP homeostasis protein</shortName>
    </recommendedName>
</protein>
<dbReference type="NCBIfam" id="TIGR00044">
    <property type="entry name" value="YggS family pyridoxal phosphate-dependent enzyme"/>
    <property type="match status" value="1"/>
</dbReference>
<dbReference type="SUPFAM" id="SSF51419">
    <property type="entry name" value="PLP-binding barrel"/>
    <property type="match status" value="1"/>
</dbReference>
<evidence type="ECO:0000313" key="5">
    <source>
        <dbReference type="EMBL" id="MDQ2070621.1"/>
    </source>
</evidence>
<comment type="similarity">
    <text evidence="2 3">Belongs to the pyridoxal phosphate-binding protein YggS/PROSC family.</text>
</comment>
<dbReference type="PROSITE" id="PS01211">
    <property type="entry name" value="UPF0001"/>
    <property type="match status" value="1"/>
</dbReference>
<evidence type="ECO:0000256" key="2">
    <source>
        <dbReference type="HAMAP-Rule" id="MF_02087"/>
    </source>
</evidence>
<keyword evidence="6" id="KW-1185">Reference proteome</keyword>
<accession>A0ABU0W9B6</accession>
<feature type="modified residue" description="N6-(pyridoxal phosphate)lysine" evidence="2">
    <location>
        <position position="35"/>
    </location>
</feature>
<evidence type="ECO:0000259" key="4">
    <source>
        <dbReference type="Pfam" id="PF01168"/>
    </source>
</evidence>
<proteinExistence type="inferred from homology"/>
<evidence type="ECO:0000256" key="3">
    <source>
        <dbReference type="RuleBase" id="RU004514"/>
    </source>
</evidence>
<dbReference type="Proteomes" id="UP001239019">
    <property type="component" value="Unassembled WGS sequence"/>
</dbReference>
<dbReference type="InterPro" id="IPR011078">
    <property type="entry name" value="PyrdxlP_homeostasis"/>
</dbReference>
<dbReference type="PIRSF" id="PIRSF004848">
    <property type="entry name" value="YBL036c_PLPDEIII"/>
    <property type="match status" value="1"/>
</dbReference>
<dbReference type="RefSeq" id="WP_306729116.1">
    <property type="nucleotide sequence ID" value="NZ_JAVDDT010000008.1"/>
</dbReference>
<name>A0ABU0W9B6_9GAMM</name>
<dbReference type="CDD" id="cd06824">
    <property type="entry name" value="PLPDE_III_Yggs_like"/>
    <property type="match status" value="1"/>
</dbReference>
<feature type="domain" description="Alanine racemase N-terminal" evidence="4">
    <location>
        <begin position="7"/>
        <end position="226"/>
    </location>
</feature>
<reference evidence="5 6" key="1">
    <citation type="submission" date="2023-08" db="EMBL/GenBank/DDBJ databases">
        <title>Whole-genome sequencing of halo(alkali)philic microorganisms from hypersaline lakes.</title>
        <authorList>
            <person name="Sorokin D.Y."/>
            <person name="Abbas B."/>
            <person name="Merkel A.Y."/>
        </authorList>
    </citation>
    <scope>NUCLEOTIDE SEQUENCE [LARGE SCALE GENOMIC DNA]</scope>
    <source>
        <strain evidence="5 6">AB-CW4</strain>
    </source>
</reference>
<keyword evidence="1 2" id="KW-0663">Pyridoxal phosphate</keyword>
<organism evidence="5 6">
    <name type="scientific">Natronospira bacteriovora</name>
    <dbReference type="NCBI Taxonomy" id="3069753"/>
    <lineage>
        <taxon>Bacteria</taxon>
        <taxon>Pseudomonadati</taxon>
        <taxon>Pseudomonadota</taxon>
        <taxon>Gammaproteobacteria</taxon>
        <taxon>Natronospirales</taxon>
        <taxon>Natronospiraceae</taxon>
        <taxon>Natronospira</taxon>
    </lineage>
</organism>
<dbReference type="HAMAP" id="MF_02087">
    <property type="entry name" value="PLP_homeostasis"/>
    <property type="match status" value="1"/>
</dbReference>
<comment type="caution">
    <text evidence="5">The sequence shown here is derived from an EMBL/GenBank/DDBJ whole genome shotgun (WGS) entry which is preliminary data.</text>
</comment>
<dbReference type="InterPro" id="IPR001608">
    <property type="entry name" value="Ala_racemase_N"/>
</dbReference>
<dbReference type="Gene3D" id="3.20.20.10">
    <property type="entry name" value="Alanine racemase"/>
    <property type="match status" value="1"/>
</dbReference>
<dbReference type="EMBL" id="JAVDDT010000008">
    <property type="protein sequence ID" value="MDQ2070621.1"/>
    <property type="molecule type" value="Genomic_DNA"/>
</dbReference>
<evidence type="ECO:0000313" key="6">
    <source>
        <dbReference type="Proteomes" id="UP001239019"/>
    </source>
</evidence>
<dbReference type="Pfam" id="PF01168">
    <property type="entry name" value="Ala_racemase_N"/>
    <property type="match status" value="1"/>
</dbReference>
<sequence>MDPTTALDKIKARIRKAAAQAGRSPEAIRLLAVSKGKPAEAIRNLAGAGHTAFGENYLQEALDKQGELLDLRGLEWHFIGPLQSNKTRGVAEHFDWVHSVDRVKIARRLHQQRPDSLAPLNVCIQVNTSGEPQKAGLAAAELGALAEAIRDLPRLRLRGLMCLPAPDQGTESRRAEFRQLRELKASLEAKGHPLDTLSMGMSADLEDAIREGSTLVRVGSALFGAREPG</sequence>